<dbReference type="AlphaFoldDB" id="A0A8H4W7S1"/>
<dbReference type="PANTHER" id="PTHR15840">
    <property type="entry name" value="CGI-121 FAMILY MEMBER"/>
    <property type="match status" value="1"/>
</dbReference>
<reference evidence="10 11" key="1">
    <citation type="submission" date="2020-03" db="EMBL/GenBank/DDBJ databases">
        <title>Draft Genome Sequence of Cudoniella acicularis.</title>
        <authorList>
            <person name="Buettner E."/>
            <person name="Kellner H."/>
        </authorList>
    </citation>
    <scope>NUCLEOTIDE SEQUENCE [LARGE SCALE GENOMIC DNA]</scope>
    <source>
        <strain evidence="10 11">DSM 108380</strain>
    </source>
</reference>
<gene>
    <name evidence="10" type="ORF">G7Y89_g619</name>
</gene>
<keyword evidence="11" id="KW-1185">Reference proteome</keyword>
<evidence type="ECO:0000256" key="8">
    <source>
        <dbReference type="RuleBase" id="RU004398"/>
    </source>
</evidence>
<dbReference type="SUPFAM" id="SSF143870">
    <property type="entry name" value="PF0523-like"/>
    <property type="match status" value="1"/>
</dbReference>
<dbReference type="Gene3D" id="3.30.2380.10">
    <property type="entry name" value="CGI121/TPRKB"/>
    <property type="match status" value="1"/>
</dbReference>
<dbReference type="GO" id="GO:0002949">
    <property type="term" value="P:tRNA threonylcarbamoyladenosine modification"/>
    <property type="evidence" value="ECO:0007669"/>
    <property type="project" value="TreeGrafter"/>
</dbReference>
<evidence type="ECO:0000256" key="1">
    <source>
        <dbReference type="ARBA" id="ARBA00004123"/>
    </source>
</evidence>
<dbReference type="InterPro" id="IPR036504">
    <property type="entry name" value="CGI121/TPRKB_sf"/>
</dbReference>
<dbReference type="EMBL" id="JAAMPI010000022">
    <property type="protein sequence ID" value="KAF4637468.1"/>
    <property type="molecule type" value="Genomic_DNA"/>
</dbReference>
<dbReference type="Proteomes" id="UP000566819">
    <property type="component" value="Unassembled WGS sequence"/>
</dbReference>
<name>A0A8H4W7S1_9HELO</name>
<dbReference type="GO" id="GO:0005634">
    <property type="term" value="C:nucleus"/>
    <property type="evidence" value="ECO:0007669"/>
    <property type="project" value="UniProtKB-SubCell"/>
</dbReference>
<evidence type="ECO:0000256" key="2">
    <source>
        <dbReference type="ARBA" id="ARBA00005546"/>
    </source>
</evidence>
<sequence>MPARKSEEHPPSRFLPADPFLRFTHKRAQPMTLPTARSQEPGLEMSFKLQARFDARQGNRRQPVNLTAYSRAGSDNSLPATMAAKALLETVHLEHVPASHAIHITLYRNITNASFLQQQLLAGNTSFEYALIDASVVCLSPSTSSKLFGPCDAPNITDTPFAQKIVSRLHVLAAAFRAINDSISGRLRSRNVHSEIVFSLSPNNNIAESFRRFGITPDTTSLLIIKVSTPTSPTTASEVQAHLDAEIQGEPIPFTDSELAQISDIPRIKKIYKLNNSGNGNGGGKKKEKVVNGDGVNGVGKLTAEEEKKELEVQVLGAMALRGATN</sequence>
<protein>
    <recommendedName>
        <fullName evidence="4">EKC/KEOPS complex subunit CGI121</fullName>
    </recommendedName>
    <alternativeName>
        <fullName evidence="3">EKC/KEOPS complex subunit cgi121</fullName>
    </alternativeName>
</protein>
<evidence type="ECO:0000256" key="4">
    <source>
        <dbReference type="ARBA" id="ARBA00016009"/>
    </source>
</evidence>
<accession>A0A8H4W7S1</accession>
<evidence type="ECO:0000256" key="5">
    <source>
        <dbReference type="ARBA" id="ARBA00022694"/>
    </source>
</evidence>
<evidence type="ECO:0000256" key="7">
    <source>
        <dbReference type="ARBA" id="ARBA00025043"/>
    </source>
</evidence>
<evidence type="ECO:0000256" key="6">
    <source>
        <dbReference type="ARBA" id="ARBA00023242"/>
    </source>
</evidence>
<dbReference type="Pfam" id="PF08617">
    <property type="entry name" value="CGI-121"/>
    <property type="match status" value="2"/>
</dbReference>
<dbReference type="InterPro" id="IPR013926">
    <property type="entry name" value="CGI121/TPRKB"/>
</dbReference>
<dbReference type="OrthoDB" id="329139at2759"/>
<dbReference type="GO" id="GO:0000408">
    <property type="term" value="C:EKC/KEOPS complex"/>
    <property type="evidence" value="ECO:0007669"/>
    <property type="project" value="TreeGrafter"/>
</dbReference>
<dbReference type="PANTHER" id="PTHR15840:SF10">
    <property type="entry name" value="EKC_KEOPS COMPLEX SUBUNIT TPRKB"/>
    <property type="match status" value="1"/>
</dbReference>
<evidence type="ECO:0000313" key="10">
    <source>
        <dbReference type="EMBL" id="KAF4637468.1"/>
    </source>
</evidence>
<comment type="caution">
    <text evidence="10">The sequence shown here is derived from an EMBL/GenBank/DDBJ whole genome shotgun (WGS) entry which is preliminary data.</text>
</comment>
<feature type="region of interest" description="Disordered" evidence="9">
    <location>
        <begin position="276"/>
        <end position="299"/>
    </location>
</feature>
<comment type="function">
    <text evidence="7">Component of the EKC/KEOPS complex that is required for the formation of a threonylcarbamoyl group on adenosine at position 37 (t(6)A37) in tRNAs that read codons beginning with adenine. The complex is probably involved in the transfer of the threonylcarbamoyl moiety of threonylcarbamoyl-AMP (TC-AMP) to the N6 group of A37. CGI121 acts as an allosteric effector that regulates the t(6)A activity of the complex. The EKC/KEOPS complex also promotes both telomere uncapping and telomere elongation. The complex is required for efficient recruitment of transcriptional coactivators. CGI121 is not required for tRNA modification.</text>
</comment>
<comment type="similarity">
    <text evidence="2 8">Belongs to the CGI121/TPRKB family.</text>
</comment>
<evidence type="ECO:0000256" key="9">
    <source>
        <dbReference type="SAM" id="MobiDB-lite"/>
    </source>
</evidence>
<dbReference type="GO" id="GO:0005829">
    <property type="term" value="C:cytosol"/>
    <property type="evidence" value="ECO:0007669"/>
    <property type="project" value="TreeGrafter"/>
</dbReference>
<evidence type="ECO:0000313" key="11">
    <source>
        <dbReference type="Proteomes" id="UP000566819"/>
    </source>
</evidence>
<comment type="subcellular location">
    <subcellularLocation>
        <location evidence="1">Nucleus</location>
    </subcellularLocation>
</comment>
<proteinExistence type="inferred from homology"/>
<keyword evidence="6 8" id="KW-0539">Nucleus</keyword>
<organism evidence="10 11">
    <name type="scientific">Cudoniella acicularis</name>
    <dbReference type="NCBI Taxonomy" id="354080"/>
    <lineage>
        <taxon>Eukaryota</taxon>
        <taxon>Fungi</taxon>
        <taxon>Dikarya</taxon>
        <taxon>Ascomycota</taxon>
        <taxon>Pezizomycotina</taxon>
        <taxon>Leotiomycetes</taxon>
        <taxon>Helotiales</taxon>
        <taxon>Tricladiaceae</taxon>
        <taxon>Cudoniella</taxon>
    </lineage>
</organism>
<keyword evidence="5" id="KW-0819">tRNA processing</keyword>
<evidence type="ECO:0000256" key="3">
    <source>
        <dbReference type="ARBA" id="ARBA00015316"/>
    </source>
</evidence>